<sequence>MHGKFNWNELMTDDVEKAKAFYAATAGWTYQKFPMPDAEYWIAHASDGSPAAGIMSMPADDPEATPGWLSYVEIDNVDQRTQAVTAAGGQLLQEPFDIPGVGRIAIIADPSGCVIGWLTPIATPTN</sequence>
<name>A0A4D7AUB1_9HYPH</name>
<reference evidence="2 3" key="1">
    <citation type="submission" date="2019-04" db="EMBL/GenBank/DDBJ databases">
        <title>Phreatobacter aquaticus sp. nov.</title>
        <authorList>
            <person name="Choi A."/>
        </authorList>
    </citation>
    <scope>NUCLEOTIDE SEQUENCE [LARGE SCALE GENOMIC DNA]</scope>
    <source>
        <strain evidence="2 3">KCTC 52518</strain>
    </source>
</reference>
<accession>A0A4D7AUB1</accession>
<dbReference type="Proteomes" id="UP000298781">
    <property type="component" value="Chromosome"/>
</dbReference>
<dbReference type="Pfam" id="PF00903">
    <property type="entry name" value="Glyoxalase"/>
    <property type="match status" value="1"/>
</dbReference>
<dbReference type="InterPro" id="IPR029068">
    <property type="entry name" value="Glyas_Bleomycin-R_OHBP_Dase"/>
</dbReference>
<protein>
    <submittedName>
        <fullName evidence="2">VOC family protein</fullName>
    </submittedName>
</protein>
<dbReference type="OrthoDB" id="9792323at2"/>
<dbReference type="PANTHER" id="PTHR33993">
    <property type="entry name" value="GLYOXALASE-RELATED"/>
    <property type="match status" value="1"/>
</dbReference>
<evidence type="ECO:0000259" key="1">
    <source>
        <dbReference type="PROSITE" id="PS51819"/>
    </source>
</evidence>
<dbReference type="CDD" id="cd07247">
    <property type="entry name" value="SgaA_N_like"/>
    <property type="match status" value="1"/>
</dbReference>
<gene>
    <name evidence="2" type="ORF">E8M01_13935</name>
</gene>
<dbReference type="InterPro" id="IPR037523">
    <property type="entry name" value="VOC_core"/>
</dbReference>
<dbReference type="SUPFAM" id="SSF54593">
    <property type="entry name" value="Glyoxalase/Bleomycin resistance protein/Dihydroxybiphenyl dioxygenase"/>
    <property type="match status" value="1"/>
</dbReference>
<dbReference type="RefSeq" id="WP_136960662.1">
    <property type="nucleotide sequence ID" value="NZ_CP039690.1"/>
</dbReference>
<dbReference type="AlphaFoldDB" id="A0A4D7AUB1"/>
<keyword evidence="3" id="KW-1185">Reference proteome</keyword>
<evidence type="ECO:0000313" key="3">
    <source>
        <dbReference type="Proteomes" id="UP000298781"/>
    </source>
</evidence>
<dbReference type="EMBL" id="CP039690">
    <property type="protein sequence ID" value="QCI65214.1"/>
    <property type="molecule type" value="Genomic_DNA"/>
</dbReference>
<organism evidence="2 3">
    <name type="scientific">Phreatobacter stygius</name>
    <dbReference type="NCBI Taxonomy" id="1940610"/>
    <lineage>
        <taxon>Bacteria</taxon>
        <taxon>Pseudomonadati</taxon>
        <taxon>Pseudomonadota</taxon>
        <taxon>Alphaproteobacteria</taxon>
        <taxon>Hyphomicrobiales</taxon>
        <taxon>Phreatobacteraceae</taxon>
        <taxon>Phreatobacter</taxon>
    </lineage>
</organism>
<proteinExistence type="predicted"/>
<dbReference type="PROSITE" id="PS51819">
    <property type="entry name" value="VOC"/>
    <property type="match status" value="1"/>
</dbReference>
<dbReference type="Gene3D" id="3.10.180.10">
    <property type="entry name" value="2,3-Dihydroxybiphenyl 1,2-Dioxygenase, domain 1"/>
    <property type="match status" value="1"/>
</dbReference>
<evidence type="ECO:0000313" key="2">
    <source>
        <dbReference type="EMBL" id="QCI65214.1"/>
    </source>
</evidence>
<dbReference type="PANTHER" id="PTHR33993:SF14">
    <property type="entry name" value="GB|AAF24581.1"/>
    <property type="match status" value="1"/>
</dbReference>
<dbReference type="InterPro" id="IPR004360">
    <property type="entry name" value="Glyas_Fos-R_dOase_dom"/>
</dbReference>
<dbReference type="InterPro" id="IPR052164">
    <property type="entry name" value="Anthracycline_SecMetBiosynth"/>
</dbReference>
<dbReference type="KEGG" id="pstg:E8M01_13935"/>
<feature type="domain" description="VOC" evidence="1">
    <location>
        <begin position="4"/>
        <end position="120"/>
    </location>
</feature>